<dbReference type="PANTHER" id="PTHR24198">
    <property type="entry name" value="ANKYRIN REPEAT AND PROTEIN KINASE DOMAIN-CONTAINING PROTEIN"/>
    <property type="match status" value="1"/>
</dbReference>
<evidence type="ECO:0000256" key="4">
    <source>
        <dbReference type="SAM" id="MobiDB-lite"/>
    </source>
</evidence>
<evidence type="ECO:0000256" key="3">
    <source>
        <dbReference type="PROSITE-ProRule" id="PRU00023"/>
    </source>
</evidence>
<evidence type="ECO:0000256" key="2">
    <source>
        <dbReference type="ARBA" id="ARBA00023043"/>
    </source>
</evidence>
<feature type="repeat" description="ANK" evidence="3">
    <location>
        <begin position="35"/>
        <end position="61"/>
    </location>
</feature>
<dbReference type="SMART" id="SM00248">
    <property type="entry name" value="ANK"/>
    <property type="match status" value="5"/>
</dbReference>
<dbReference type="HOGENOM" id="CLU_044591_0_0_11"/>
<feature type="compositionally biased region" description="Polar residues" evidence="4">
    <location>
        <begin position="206"/>
        <end position="222"/>
    </location>
</feature>
<dbReference type="STRING" id="467200.SSRG_06090"/>
<dbReference type="InterPro" id="IPR036770">
    <property type="entry name" value="Ankyrin_rpt-contain_sf"/>
</dbReference>
<protein>
    <submittedName>
        <fullName evidence="5">Ankyrin repeat protein</fullName>
    </submittedName>
</protein>
<dbReference type="PROSITE" id="PS50088">
    <property type="entry name" value="ANK_REPEAT"/>
    <property type="match status" value="3"/>
</dbReference>
<dbReference type="Pfam" id="PF13637">
    <property type="entry name" value="Ank_4"/>
    <property type="match status" value="1"/>
</dbReference>
<dbReference type="PANTHER" id="PTHR24198:SF193">
    <property type="match status" value="1"/>
</dbReference>
<dbReference type="EMBL" id="GG657758">
    <property type="protein sequence ID" value="EFL43286.1"/>
    <property type="molecule type" value="Genomic_DNA"/>
</dbReference>
<proteinExistence type="predicted"/>
<gene>
    <name evidence="5" type="ORF">SSRG_06090</name>
</gene>
<dbReference type="Proteomes" id="UP000002968">
    <property type="component" value="Unassembled WGS sequence"/>
</dbReference>
<accession>D9XMT7</accession>
<reference evidence="5" key="1">
    <citation type="submission" date="2009-02" db="EMBL/GenBank/DDBJ databases">
        <title>Annotation of Streptomyces griseoflavus strain Tu4000.</title>
        <authorList>
            <consortium name="The Broad Institute Genome Sequencing Platform"/>
            <consortium name="Broad Institute Microbial Sequencing Center"/>
            <person name="Fischbach M."/>
            <person name="Godfrey P."/>
            <person name="Ward D."/>
            <person name="Young S."/>
            <person name="Zeng Q."/>
            <person name="Koehrsen M."/>
            <person name="Alvarado L."/>
            <person name="Berlin A.M."/>
            <person name="Bochicchio J."/>
            <person name="Borenstein D."/>
            <person name="Chapman S.B."/>
            <person name="Chen Z."/>
            <person name="Engels R."/>
            <person name="Freedman E."/>
            <person name="Gellesch M."/>
            <person name="Goldberg J."/>
            <person name="Griggs A."/>
            <person name="Gujja S."/>
            <person name="Heilman E.R."/>
            <person name="Heiman D.I."/>
            <person name="Hepburn T.A."/>
            <person name="Howarth C."/>
            <person name="Jen D."/>
            <person name="Larson L."/>
            <person name="Lewis B."/>
            <person name="Mehta T."/>
            <person name="Park D."/>
            <person name="Pearson M."/>
            <person name="Richards J."/>
            <person name="Roberts A."/>
            <person name="Saif S."/>
            <person name="Shea T.D."/>
            <person name="Shenoy N."/>
            <person name="Sisk P."/>
            <person name="Stolte C."/>
            <person name="Sykes S.N."/>
            <person name="Thomson T."/>
            <person name="Walk T."/>
            <person name="White J."/>
            <person name="Yandava C."/>
            <person name="Straight P."/>
            <person name="Clardy J."/>
            <person name="Hung D."/>
            <person name="Kolter R."/>
            <person name="Mekalanos J."/>
            <person name="Walker S."/>
            <person name="Walsh C.T."/>
            <person name="Wieland-Brown L.C."/>
            <person name="Haas B."/>
            <person name="Nusbaum C."/>
            <person name="Birren B."/>
        </authorList>
    </citation>
    <scope>NUCLEOTIDE SEQUENCE [LARGE SCALE GENOMIC DNA]</scope>
    <source>
        <strain evidence="5">Tu4000</strain>
    </source>
</reference>
<evidence type="ECO:0000313" key="5">
    <source>
        <dbReference type="EMBL" id="EFL43286.1"/>
    </source>
</evidence>
<name>D9XMT7_9ACTN</name>
<dbReference type="InterPro" id="IPR002110">
    <property type="entry name" value="Ankyrin_rpt"/>
</dbReference>
<keyword evidence="1" id="KW-0677">Repeat</keyword>
<feature type="repeat" description="ANK" evidence="3">
    <location>
        <begin position="103"/>
        <end position="140"/>
    </location>
</feature>
<organism evidence="5 6">
    <name type="scientific">Streptomyces griseoflavus Tu4000</name>
    <dbReference type="NCBI Taxonomy" id="467200"/>
    <lineage>
        <taxon>Bacteria</taxon>
        <taxon>Bacillati</taxon>
        <taxon>Actinomycetota</taxon>
        <taxon>Actinomycetes</taxon>
        <taxon>Kitasatosporales</taxon>
        <taxon>Streptomycetaceae</taxon>
        <taxon>Streptomyces</taxon>
    </lineage>
</organism>
<feature type="repeat" description="ANK" evidence="3">
    <location>
        <begin position="140"/>
        <end position="172"/>
    </location>
</feature>
<evidence type="ECO:0000256" key="1">
    <source>
        <dbReference type="ARBA" id="ARBA00022737"/>
    </source>
</evidence>
<evidence type="ECO:0000313" key="6">
    <source>
        <dbReference type="Proteomes" id="UP000002968"/>
    </source>
</evidence>
<dbReference type="Gene3D" id="1.25.40.20">
    <property type="entry name" value="Ankyrin repeat-containing domain"/>
    <property type="match status" value="1"/>
</dbReference>
<dbReference type="SUPFAM" id="SSF48403">
    <property type="entry name" value="Ankyrin repeat"/>
    <property type="match status" value="1"/>
</dbReference>
<dbReference type="PROSITE" id="PS50297">
    <property type="entry name" value="ANK_REP_REGION"/>
    <property type="match status" value="2"/>
</dbReference>
<keyword evidence="2 3" id="KW-0040">ANK repeat</keyword>
<sequence length="228" mass="24033">MDMADQLTQAAEGGDAILVARLLGAGAVVDAPNRAWRTALDLAVQKGHADVVRLLLTAGADPAQCAGEYGELTPLCQAAMHGHAAVADILLDAGVHTQAQGRMGYLPLVLAATAGYPPRGHPETVAVLLDHGADINGVMKDKTPLEWAVQFGQVQMVHQLLDRGAKPTAMALTRAHEYAKRSLDSRHKYEPIIEALRAADARTGWTTGHQSSVANGQNSMSADSDAVH</sequence>
<dbReference type="Pfam" id="PF12796">
    <property type="entry name" value="Ank_2"/>
    <property type="match status" value="1"/>
</dbReference>
<feature type="region of interest" description="Disordered" evidence="4">
    <location>
        <begin position="206"/>
        <end position="228"/>
    </location>
</feature>
<keyword evidence="6" id="KW-1185">Reference proteome</keyword>
<dbReference type="AlphaFoldDB" id="D9XMT7"/>
<dbReference type="OrthoDB" id="4249493at2"/>